<keyword evidence="2" id="KW-1185">Reference proteome</keyword>
<dbReference type="InterPro" id="IPR035948">
    <property type="entry name" value="YwqG-like_sf"/>
</dbReference>
<dbReference type="AlphaFoldDB" id="A0A9X3B5S7"/>
<reference evidence="1" key="1">
    <citation type="submission" date="2022-09" db="EMBL/GenBank/DDBJ databases">
        <authorList>
            <person name="Cesa-Luna C."/>
            <person name="Girard L."/>
            <person name="Lood C."/>
            <person name="Hofte M."/>
            <person name="De Mot R."/>
        </authorList>
    </citation>
    <scope>NUCLEOTIDE SEQUENCE</scope>
    <source>
        <strain evidence="1">B1M3-32</strain>
    </source>
</reference>
<evidence type="ECO:0000313" key="2">
    <source>
        <dbReference type="Proteomes" id="UP001139955"/>
    </source>
</evidence>
<gene>
    <name evidence="1" type="ORF">OC940_27715</name>
</gene>
<dbReference type="EMBL" id="JAOSKY010000027">
    <property type="protein sequence ID" value="MCU7251612.1"/>
    <property type="molecule type" value="Genomic_DNA"/>
</dbReference>
<dbReference type="RefSeq" id="WP_301623611.1">
    <property type="nucleotide sequence ID" value="NZ_JAOSKY010000027.1"/>
</dbReference>
<evidence type="ECO:0000313" key="1">
    <source>
        <dbReference type="EMBL" id="MCU7251612.1"/>
    </source>
</evidence>
<protein>
    <recommendedName>
        <fullName evidence="3">DUF1963 domain-containing protein</fullName>
    </recommendedName>
</protein>
<reference evidence="1" key="2">
    <citation type="journal article" date="2023" name="mSystems">
        <title>Charting the Lipopeptidome of Nonpathogenic Pseudomonas.</title>
        <authorList>
            <person name="Cesa-Luna C."/>
            <person name="Geudens N."/>
            <person name="Girard L."/>
            <person name="De Roo V."/>
            <person name="Maklad H.R."/>
            <person name="Martins J.C."/>
            <person name="Hofte M."/>
            <person name="De Mot R."/>
        </authorList>
    </citation>
    <scope>NUCLEOTIDE SEQUENCE</scope>
    <source>
        <strain evidence="1">B1M3-32</strain>
    </source>
</reference>
<dbReference type="Proteomes" id="UP001139955">
    <property type="component" value="Unassembled WGS sequence"/>
</dbReference>
<accession>A0A9X3B5S7</accession>
<evidence type="ECO:0008006" key="3">
    <source>
        <dbReference type="Google" id="ProtNLM"/>
    </source>
</evidence>
<comment type="caution">
    <text evidence="1">The sequence shown here is derived from an EMBL/GenBank/DDBJ whole genome shotgun (WGS) entry which is preliminary data.</text>
</comment>
<proteinExistence type="predicted"/>
<organism evidence="1 2">
    <name type="scientific">Pseudomonas koreensis</name>
    <dbReference type="NCBI Taxonomy" id="198620"/>
    <lineage>
        <taxon>Bacteria</taxon>
        <taxon>Pseudomonadati</taxon>
        <taxon>Pseudomonadota</taxon>
        <taxon>Gammaproteobacteria</taxon>
        <taxon>Pseudomonadales</taxon>
        <taxon>Pseudomonadaceae</taxon>
        <taxon>Pseudomonas</taxon>
    </lineage>
</organism>
<dbReference type="SUPFAM" id="SSF103032">
    <property type="entry name" value="Hypothetical protein YwqG"/>
    <property type="match status" value="1"/>
</dbReference>
<sequence>MFIIKTNTETDSYIGGLPVVPKGTSLPKSESGIPLTFFFTVKLPKNHKFFGYTLSFFSATGEFDENLSIPEMITTELKNAIIPSGFLKQYQKLFKVFFFKSETATTLEEVSNIKLQHLDFSDQETGDVFGWAGTSPKWVLEDESPSSYEGQPISFLLQVKNEQTFEILDTAPPQKEINIFGGEKDRKKRNYFFFNENEVFFFGRPSEKPDDNVYIITQCE</sequence>
<name>A0A9X3B5S7_9PSED</name>